<dbReference type="Gene3D" id="3.40.1530.20">
    <property type="entry name" value="Protein of unknown function (DUF1491)"/>
    <property type="match status" value="1"/>
</dbReference>
<dbReference type="RefSeq" id="WP_107954179.1">
    <property type="nucleotide sequence ID" value="NZ_QAYE01000004.1"/>
</dbReference>
<proteinExistence type="predicted"/>
<protein>
    <recommendedName>
        <fullName evidence="3">DUF1491 family protein</fullName>
    </recommendedName>
</protein>
<reference evidence="1 2" key="1">
    <citation type="submission" date="2018-04" db="EMBL/GenBank/DDBJ databases">
        <title>Genomic Encyclopedia of Type Strains, Phase III (KMG-III): the genomes of soil and plant-associated and newly described type strains.</title>
        <authorList>
            <person name="Whitman W."/>
        </authorList>
    </citation>
    <scope>NUCLEOTIDE SEQUENCE [LARGE SCALE GENOMIC DNA]</scope>
    <source>
        <strain evidence="1 2">MA-olki</strain>
    </source>
</reference>
<dbReference type="OrthoDB" id="9809136at2"/>
<gene>
    <name evidence="1" type="ORF">C8J25_104211</name>
</gene>
<dbReference type="Proteomes" id="UP000244013">
    <property type="component" value="Unassembled WGS sequence"/>
</dbReference>
<evidence type="ECO:0008006" key="3">
    <source>
        <dbReference type="Google" id="ProtNLM"/>
    </source>
</evidence>
<sequence>MSGRLPSGVLVSALLRRVNDAGGFGAVIAKGDPQGGAILVIAVDKGAPPRLLERGIGPDGRTALIDSTPLEDLDGYWHRRRASDPDLWVIEVDIAAAERFAAETILDD</sequence>
<dbReference type="GeneID" id="91005904"/>
<comment type="caution">
    <text evidence="1">The sequence shown here is derived from an EMBL/GenBank/DDBJ whole genome shotgun (WGS) entry which is preliminary data.</text>
</comment>
<organism evidence="1 2">
    <name type="scientific">Sphingomonas faeni</name>
    <dbReference type="NCBI Taxonomy" id="185950"/>
    <lineage>
        <taxon>Bacteria</taxon>
        <taxon>Pseudomonadati</taxon>
        <taxon>Pseudomonadota</taxon>
        <taxon>Alphaproteobacteria</taxon>
        <taxon>Sphingomonadales</taxon>
        <taxon>Sphingomonadaceae</taxon>
        <taxon>Sphingomonas</taxon>
    </lineage>
</organism>
<dbReference type="InterPro" id="IPR009964">
    <property type="entry name" value="DUF1491"/>
</dbReference>
<name>A0A2T5U5T7_9SPHN</name>
<dbReference type="EMBL" id="QAYE01000004">
    <property type="protein sequence ID" value="PTW46873.1"/>
    <property type="molecule type" value="Genomic_DNA"/>
</dbReference>
<evidence type="ECO:0000313" key="2">
    <source>
        <dbReference type="Proteomes" id="UP000244013"/>
    </source>
</evidence>
<accession>A0A2T5U5T7</accession>
<evidence type="ECO:0000313" key="1">
    <source>
        <dbReference type="EMBL" id="PTW46873.1"/>
    </source>
</evidence>
<dbReference type="AlphaFoldDB" id="A0A2T5U5T7"/>
<dbReference type="Pfam" id="PF07372">
    <property type="entry name" value="DUF1491"/>
    <property type="match status" value="1"/>
</dbReference>